<evidence type="ECO:0000256" key="1">
    <source>
        <dbReference type="SAM" id="MobiDB-lite"/>
    </source>
</evidence>
<keyword evidence="3" id="KW-1185">Reference proteome</keyword>
<feature type="region of interest" description="Disordered" evidence="1">
    <location>
        <begin position="1"/>
        <end position="29"/>
    </location>
</feature>
<dbReference type="Proteomes" id="UP000683386">
    <property type="component" value="Segment"/>
</dbReference>
<dbReference type="KEGG" id="vg:77931487"/>
<protein>
    <submittedName>
        <fullName evidence="2">Uncharacterized protein</fullName>
    </submittedName>
</protein>
<proteinExistence type="predicted"/>
<name>A0A8F2IWC5_9CAUD</name>
<evidence type="ECO:0000313" key="2">
    <source>
        <dbReference type="EMBL" id="QWT29796.1"/>
    </source>
</evidence>
<sequence length="392" mass="40415">MAATGYTSGDPQKVDTSGDTMTGELVLPDSSPDTALAAASRGYVDNSAQAITAASETRYVNAAGDTMTGPLNLSAGGVDVNVQEALATVLSTGIISGGEINVASATSISISAVVGYIVDTDTNPTNPTVQRITSNNMTVALTGASLTRTLTWWVMNANGSITQQAARPDNAQRRTALVLGATAYDTGLGTLFIDQSLPVVQAQPANQFADLLDALGPFLISGGVASPNGTNLSFNLSAGRMFSRAFNHYAGPLLTNDPHVFDTPAHIPTSFRRIIRVATLPTPPVVTVVDPANYDNAGVLTAVGGGAGTSTIQRIWVAGTNDLQDQVLVQYGQNTYSSLDAAVAALSSGTFTPAPVTSDSALVGWLCLTRVATNLSDTSQARFIKAGRFATP</sequence>
<dbReference type="EMBL" id="MW822144">
    <property type="protein sequence ID" value="QWT29796.1"/>
    <property type="molecule type" value="Genomic_DNA"/>
</dbReference>
<dbReference type="RefSeq" id="YP_010655621.1">
    <property type="nucleotide sequence ID" value="NC_070830.1"/>
</dbReference>
<evidence type="ECO:0000313" key="3">
    <source>
        <dbReference type="Proteomes" id="UP000683386"/>
    </source>
</evidence>
<gene>
    <name evidence="2" type="primary">15</name>
    <name evidence="2" type="ORF">SEA_KIMJONGPHILL_15</name>
</gene>
<accession>A0A8F2IWC5</accession>
<reference evidence="2" key="1">
    <citation type="submission" date="2021-03" db="EMBL/GenBank/DDBJ databases">
        <authorList>
            <person name="Alqahtani R."/>
            <person name="Behailu E."/>
            <person name="Cappabianca D.W."/>
            <person name="Csanadi-Schwartz K.M."/>
            <person name="Dalal A.S."/>
            <person name="Fahim M.S."/>
            <person name="Franklin J.M."/>
            <person name="Gluckman M.H."/>
            <person name="Levine C.J."/>
            <person name="Martin N."/>
            <person name="Milza N."/>
            <person name="Najmabadi R."/>
            <person name="Newman A.M."/>
            <person name="Pajunar M."/>
            <person name="Qalawee I."/>
            <person name="Rizvi A."/>
            <person name="Samuel A."/>
            <person name="Smith A."/>
            <person name="Swann F.E."/>
            <person name="Sweeney P."/>
            <person name="Torres N.R."/>
            <person name="Ventrone L."/>
            <person name="Ventura L."/>
            <person name="Wroe M."/>
            <person name="Acquaye N.A."/>
            <person name="Agnes T.J."/>
            <person name="Ahmed A."/>
            <person name="Ahmed S."/>
            <person name="Amodu B.A."/>
            <person name="Arefeayne N.F."/>
            <person name="Asamoah-Frimpong E.A."/>
            <person name="Attaran A."/>
            <person name="Barragan J.M."/>
            <person name="Baumgarten L.N."/>
            <person name="Berhane B."/>
            <person name="Beyene A."/>
            <person name="Bhattarai B."/>
            <person name="Biondokin D.V."/>
            <person name="Boone B.K."/>
            <person name="Burney S.Z."/>
            <person name="Cayanan J.-R.T."/>
            <person name="Cesta G."/>
            <person name="Chang J."/>
            <person name="Chavez J."/>
            <person name="Chorbajian C."/>
            <person name="Christian S."/>
            <person name="Corns J.R."/>
            <person name="Corns N.R."/>
            <person name="Cowan J.T."/>
            <person name="Coyne C."/>
            <person name="Dadzie B."/>
            <person name="Datu D.-L.V."/>
            <person name="Deng B.C."/>
            <person name="Der L."/>
            <person name="Dickerson K."/>
            <person name="Dozier E."/>
            <person name="Egbunine A.O."/>
            <person name="Farooq M."/>
            <person name="Fonge A.E."/>
            <person name="Ghomsi-Nono M.P."/>
            <person name="Giampietro H."/>
            <person name="Gunnison R.P."/>
            <person name="Han S.H."/>
            <person name="Hennigan A.J."/>
            <person name="Hong A.N."/>
            <person name="Ijomor E.C."/>
            <person name="Jalali A."/>
            <person name="Jamil T.Z."/>
            <person name="Jenkins C.R."/>
            <person name="Joseph M.A."/>
            <person name="Jowanowitch O.J."/>
            <person name="Kang D."/>
            <person name="Khan A."/>
            <person name="Khan Z.K."/>
            <person name="Kiewe T."/>
            <person name="Kjerulf A.B."/>
            <person name="Kolosey V."/>
            <person name="Kurup M."/>
            <person name="Lee V.H."/>
            <person name="Llontop-Maldonado V."/>
            <person name="Long P."/>
            <person name="Lu N."/>
            <person name="Majekodunmi A."/>
            <person name="Malik H.W."/>
            <person name="Marcellino S.C."/>
            <person name="Martinez L.A."/>
            <person name="Meher F.N."/>
            <person name="Michelin M.A."/>
            <person name="Mitchell K.G."/>
            <person name="Mullens W.J."/>
            <person name="Nwakama C."/>
            <person name="Nwosu F.T."/>
            <person name="Oboh E.C."/>
            <person name="Odujinrin O."/>
            <person name="Ogunsan O."/>
            <person name="O'Neill K."/>
            <person name="Oxlaj J.A."/>
            <person name="Patel A.K."/>
            <person name="Patel B.R."/>
            <person name="Pham Q."/>
            <person name="Porter J."/>
            <person name="Portes J."/>
            <person name="Prokopenko A."/>
            <person name="Quraishi M."/>
            <person name="Qureshi M.-A."/>
            <person name="Rivera A."/>
            <person name="Rubalsky V."/>
            <person name="Saikali Y."/>
            <person name="Saqaf K."/>
            <person name="Saroya S.R."/>
            <person name="Seas A."/>
            <person name="Shadrick R.E."/>
            <person name="Sharda N."/>
            <person name="Sigindere M.T."/>
            <person name="Simbi V.G."/>
            <person name="Thuzar C."/>
            <person name="Tran K."/>
            <person name="Tran V.D."/>
            <person name="Trang W."/>
            <person name="Vaishnav N."/>
            <person name="Vuong K."/>
            <person name="Walker C."/>
            <person name="Wallace S.A."/>
            <person name="Warfield J.C."/>
            <person name="Wikina T."/>
            <person name="Wobbeking F.T."/>
            <person name="Worrent L.D."/>
            <person name="Yan T."/>
            <person name="Zehra A."/>
            <person name="Avazpour P."/>
            <person name="Kim F.M."/>
            <person name="Mason K."/>
            <person name="Nguyen D.A."/>
            <person name="Pettit S.M."/>
            <person name="Zhou O.J."/>
            <person name="Brissett D.L."/>
            <person name="Gualtieri C."/>
            <person name="Hufford T.M."/>
            <person name="Ko J.M."/>
            <person name="Novak J.K."/>
            <person name="Smith Z.M."/>
            <person name="Mayer-Bacon C."/>
            <person name="Erill I."/>
            <person name="Caruso S.M."/>
            <person name="Garlena R.A."/>
            <person name="Russell D.A."/>
            <person name="Pope W.H."/>
            <person name="Jacobs-Sera D."/>
            <person name="Hatfull G.F."/>
        </authorList>
    </citation>
    <scope>NUCLEOTIDE SEQUENCE</scope>
</reference>
<feature type="compositionally biased region" description="Polar residues" evidence="1">
    <location>
        <begin position="1"/>
        <end position="20"/>
    </location>
</feature>
<dbReference type="GeneID" id="77931487"/>
<organism evidence="2 3">
    <name type="scientific">Streptomyces phage KimJongPhill</name>
    <dbReference type="NCBI Taxonomy" id="2848886"/>
    <lineage>
        <taxon>Viruses</taxon>
        <taxon>Duplodnaviria</taxon>
        <taxon>Heunggongvirae</taxon>
        <taxon>Uroviricota</taxon>
        <taxon>Caudoviricetes</taxon>
        <taxon>Zukovirus</taxon>
        <taxon>Zukovirus phill</taxon>
    </lineage>
</organism>